<evidence type="ECO:0000256" key="1">
    <source>
        <dbReference type="ARBA" id="ARBA00006484"/>
    </source>
</evidence>
<dbReference type="InterPro" id="IPR036291">
    <property type="entry name" value="NAD(P)-bd_dom_sf"/>
</dbReference>
<dbReference type="InterPro" id="IPR002347">
    <property type="entry name" value="SDR_fam"/>
</dbReference>
<dbReference type="RefSeq" id="WP_142834677.1">
    <property type="nucleotide sequence ID" value="NZ_VFSV01000014.1"/>
</dbReference>
<comment type="similarity">
    <text evidence="1">Belongs to the short-chain dehydrogenases/reductases (SDR) family.</text>
</comment>
<evidence type="ECO:0000256" key="2">
    <source>
        <dbReference type="ARBA" id="ARBA00023002"/>
    </source>
</evidence>
<evidence type="ECO:0000313" key="4">
    <source>
        <dbReference type="Proteomes" id="UP000318590"/>
    </source>
</evidence>
<organism evidence="3 4">
    <name type="scientific">Palleronia caenipelagi</name>
    <dbReference type="NCBI Taxonomy" id="2489174"/>
    <lineage>
        <taxon>Bacteria</taxon>
        <taxon>Pseudomonadati</taxon>
        <taxon>Pseudomonadota</taxon>
        <taxon>Alphaproteobacteria</taxon>
        <taxon>Rhodobacterales</taxon>
        <taxon>Roseobacteraceae</taxon>
        <taxon>Palleronia</taxon>
    </lineage>
</organism>
<protein>
    <submittedName>
        <fullName evidence="3">SDR family oxidoreductase</fullName>
    </submittedName>
</protein>
<gene>
    <name evidence="3" type="ORF">FEV53_10005</name>
</gene>
<dbReference type="PANTHER" id="PTHR24321">
    <property type="entry name" value="DEHYDROGENASES, SHORT CHAIN"/>
    <property type="match status" value="1"/>
</dbReference>
<evidence type="ECO:0000313" key="3">
    <source>
        <dbReference type="EMBL" id="TRD20622.1"/>
    </source>
</evidence>
<dbReference type="AlphaFoldDB" id="A0A547Q2K4"/>
<dbReference type="NCBIfam" id="NF005559">
    <property type="entry name" value="PRK07231.1"/>
    <property type="match status" value="1"/>
</dbReference>
<dbReference type="OrthoDB" id="9792355at2"/>
<dbReference type="SUPFAM" id="SSF51735">
    <property type="entry name" value="NAD(P)-binding Rossmann-fold domains"/>
    <property type="match status" value="1"/>
</dbReference>
<dbReference type="FunFam" id="3.40.50.720:FF:000084">
    <property type="entry name" value="Short-chain dehydrogenase reductase"/>
    <property type="match status" value="1"/>
</dbReference>
<comment type="caution">
    <text evidence="3">The sequence shown here is derived from an EMBL/GenBank/DDBJ whole genome shotgun (WGS) entry which is preliminary data.</text>
</comment>
<dbReference type="PRINTS" id="PR00080">
    <property type="entry name" value="SDRFAMILY"/>
</dbReference>
<dbReference type="GO" id="GO:0016491">
    <property type="term" value="F:oxidoreductase activity"/>
    <property type="evidence" value="ECO:0007669"/>
    <property type="project" value="UniProtKB-KW"/>
</dbReference>
<proteinExistence type="inferred from homology"/>
<sequence length="249" mass="25894">MFDLKDKVVLVTGANSGIGKAAALGLAKAGATVVVSDLPGSDSDETMKEVREHAPDSIFIGIDVADEDSVAKGIADIVEKFGRLDVGVNNAGIGGGHKPLHETSAEEWNKVVNVNLTGQFYCVKHELLQFLKQGGGTIVNVASLGGLLTIPGEGSYIASKHGSLGLTKTIAAEYGNKGIRANAVCPYYIATPMTANADEATLKAWKADTPMERLGSPEECASAVVFFASDASGYCNGDTLVLDGGKHIR</sequence>
<reference evidence="3 4" key="1">
    <citation type="submission" date="2019-06" db="EMBL/GenBank/DDBJ databases">
        <title>Paenimaribius caenipelagi gen. nov., sp. nov., isolated from a tidal flat.</title>
        <authorList>
            <person name="Yoon J.-H."/>
        </authorList>
    </citation>
    <scope>NUCLEOTIDE SEQUENCE [LARGE SCALE GENOMIC DNA]</scope>
    <source>
        <strain evidence="3 4">JBTF-M29</strain>
    </source>
</reference>
<dbReference type="Gene3D" id="3.40.50.720">
    <property type="entry name" value="NAD(P)-binding Rossmann-like Domain"/>
    <property type="match status" value="1"/>
</dbReference>
<accession>A0A547Q2K4</accession>
<dbReference type="PRINTS" id="PR00081">
    <property type="entry name" value="GDHRDH"/>
</dbReference>
<dbReference type="Pfam" id="PF13561">
    <property type="entry name" value="adh_short_C2"/>
    <property type="match status" value="1"/>
</dbReference>
<dbReference type="PANTHER" id="PTHR24321:SF8">
    <property type="entry name" value="ESTRADIOL 17-BETA-DEHYDROGENASE 8-RELATED"/>
    <property type="match status" value="1"/>
</dbReference>
<keyword evidence="4" id="KW-1185">Reference proteome</keyword>
<dbReference type="Proteomes" id="UP000318590">
    <property type="component" value="Unassembled WGS sequence"/>
</dbReference>
<dbReference type="EMBL" id="VFSV01000014">
    <property type="protein sequence ID" value="TRD20622.1"/>
    <property type="molecule type" value="Genomic_DNA"/>
</dbReference>
<name>A0A547Q2K4_9RHOB</name>
<keyword evidence="2" id="KW-0560">Oxidoreductase</keyword>